<dbReference type="Gene3D" id="3.40.50.2000">
    <property type="entry name" value="Glycogen Phosphorylase B"/>
    <property type="match status" value="2"/>
</dbReference>
<proteinExistence type="predicted"/>
<dbReference type="RefSeq" id="WP_281467109.1">
    <property type="nucleotide sequence ID" value="NZ_CP124535.1"/>
</dbReference>
<dbReference type="EMBL" id="CP124535">
    <property type="protein sequence ID" value="WGV16597.1"/>
    <property type="molecule type" value="Genomic_DNA"/>
</dbReference>
<dbReference type="Pfam" id="PF13692">
    <property type="entry name" value="Glyco_trans_1_4"/>
    <property type="match status" value="1"/>
</dbReference>
<dbReference type="Proteomes" id="UP001230978">
    <property type="component" value="Chromosome"/>
</dbReference>
<organism evidence="2 3">
    <name type="scientific">Fuscovulum ytuae</name>
    <dbReference type="NCBI Taxonomy" id="3042299"/>
    <lineage>
        <taxon>Bacteria</taxon>
        <taxon>Pseudomonadati</taxon>
        <taxon>Pseudomonadota</taxon>
        <taxon>Alphaproteobacteria</taxon>
        <taxon>Rhodobacterales</taxon>
        <taxon>Paracoccaceae</taxon>
        <taxon>Fuscovulum</taxon>
    </lineage>
</organism>
<evidence type="ECO:0000313" key="2">
    <source>
        <dbReference type="EMBL" id="WGV16597.1"/>
    </source>
</evidence>
<dbReference type="Pfam" id="PF13439">
    <property type="entry name" value="Glyco_transf_4"/>
    <property type="match status" value="1"/>
</dbReference>
<sequence length="388" mass="41854">MRIAYLCADGGIPVFGQKGGSVHVRAMIKAFRDEGHEVEVFCAEAGTDAAEFPVIALGPDFPTAADREAKERRLIELAAAMQRLFEQRHRDHPFDLIYERYALWSAAGVRAGQRLGLPAVIEVNAPLVEEQALFRKFVLRDEARAIESEVFSKAAALVVVSRGVADYAQSRGAARSKVHVIGNAVDTSLFHPAVAAARVPGIADTDFVVGFTGSLKAWHGTEVLLDAFALVRDRLPAHLLIVGDGPERDTLMQRAEGLGLTGSVTFTGWVAHQDLPGLIARMDVAAAPYPAMVNNYFSPLKLFEYLAMGRAIVASRIGQTADLLGQDGSGLLVRPGDAVALADGLQKVATDPDLSCHLRHKAAHQASHHDWRANARRILDLLPKAQAA</sequence>
<keyword evidence="3" id="KW-1185">Reference proteome</keyword>
<feature type="domain" description="Glycosyltransferase subfamily 4-like N-terminal" evidence="1">
    <location>
        <begin position="19"/>
        <end position="188"/>
    </location>
</feature>
<gene>
    <name evidence="2" type="ORF">QF092_01930</name>
</gene>
<dbReference type="InterPro" id="IPR050194">
    <property type="entry name" value="Glycosyltransferase_grp1"/>
</dbReference>
<name>A0ABY8Q7H4_9RHOB</name>
<dbReference type="SUPFAM" id="SSF53756">
    <property type="entry name" value="UDP-Glycosyltransferase/glycogen phosphorylase"/>
    <property type="match status" value="1"/>
</dbReference>
<accession>A0ABY8Q7H4</accession>
<evidence type="ECO:0000313" key="3">
    <source>
        <dbReference type="Proteomes" id="UP001230978"/>
    </source>
</evidence>
<dbReference type="InterPro" id="IPR028098">
    <property type="entry name" value="Glyco_trans_4-like_N"/>
</dbReference>
<reference evidence="2 3" key="1">
    <citation type="submission" date="2023-04" db="EMBL/GenBank/DDBJ databases">
        <title>YMD61, complete Genome.</title>
        <authorList>
            <person name="Zhang J."/>
        </authorList>
    </citation>
    <scope>NUCLEOTIDE SEQUENCE [LARGE SCALE GENOMIC DNA]</scope>
    <source>
        <strain evidence="2 3">YMD61</strain>
    </source>
</reference>
<dbReference type="CDD" id="cd03794">
    <property type="entry name" value="GT4_WbuB-like"/>
    <property type="match status" value="1"/>
</dbReference>
<dbReference type="PANTHER" id="PTHR45947">
    <property type="entry name" value="SULFOQUINOVOSYL TRANSFERASE SQD2"/>
    <property type="match status" value="1"/>
</dbReference>
<dbReference type="PANTHER" id="PTHR45947:SF3">
    <property type="entry name" value="SULFOQUINOVOSYL TRANSFERASE SQD2"/>
    <property type="match status" value="1"/>
</dbReference>
<evidence type="ECO:0000259" key="1">
    <source>
        <dbReference type="Pfam" id="PF13439"/>
    </source>
</evidence>
<protein>
    <submittedName>
        <fullName evidence="2">Glycosyltransferase family 4 protein</fullName>
    </submittedName>
</protein>